<dbReference type="GeneID" id="9043355"/>
<feature type="domain" description="C3H1-type" evidence="3">
    <location>
        <begin position="124"/>
        <end position="150"/>
    </location>
</feature>
<dbReference type="AlphaFoldDB" id="C5L397"/>
<evidence type="ECO:0000313" key="4">
    <source>
        <dbReference type="EMBL" id="EER08796.1"/>
    </source>
</evidence>
<protein>
    <recommendedName>
        <fullName evidence="3">C3H1-type domain-containing protein</fullName>
    </recommendedName>
</protein>
<reference evidence="4 5" key="1">
    <citation type="submission" date="2008-07" db="EMBL/GenBank/DDBJ databases">
        <authorList>
            <person name="El-Sayed N."/>
            <person name="Caler E."/>
            <person name="Inman J."/>
            <person name="Amedeo P."/>
            <person name="Hass B."/>
            <person name="Wortman J."/>
        </authorList>
    </citation>
    <scope>NUCLEOTIDE SEQUENCE [LARGE SCALE GENOMIC DNA]</scope>
    <source>
        <strain evidence="5">ATCC 50983 / TXsc</strain>
    </source>
</reference>
<keyword evidence="5" id="KW-1185">Reference proteome</keyword>
<feature type="compositionally biased region" description="Polar residues" evidence="2">
    <location>
        <begin position="92"/>
        <end position="106"/>
    </location>
</feature>
<sequence>MRYFSDVKMDNGDINIYDYLDRIESAVAMCASVGLHLQPSQINLHYREGLHPTLRKTADENYAAIDDVQQLTQALRSHIRCNPKLYISNANSNKAPPVSTATSTKAPNPKLPRVEDPETLKLCREQGICLAWTARRQCRYADNCKYKHSD</sequence>
<dbReference type="RefSeq" id="XP_002776980.1">
    <property type="nucleotide sequence ID" value="XM_002776934.1"/>
</dbReference>
<dbReference type="InParanoid" id="C5L397"/>
<dbReference type="InterPro" id="IPR000571">
    <property type="entry name" value="Znf_CCCH"/>
</dbReference>
<gene>
    <name evidence="4" type="ORF">Pmar_PMAR002629</name>
</gene>
<feature type="zinc finger region" description="C3H1-type" evidence="1">
    <location>
        <begin position="124"/>
        <end position="150"/>
    </location>
</feature>
<dbReference type="OrthoDB" id="456329at2759"/>
<feature type="region of interest" description="Disordered" evidence="2">
    <location>
        <begin position="92"/>
        <end position="113"/>
    </location>
</feature>
<evidence type="ECO:0000259" key="3">
    <source>
        <dbReference type="PROSITE" id="PS50103"/>
    </source>
</evidence>
<feature type="non-terminal residue" evidence="4">
    <location>
        <position position="150"/>
    </location>
</feature>
<keyword evidence="1" id="KW-0862">Zinc</keyword>
<dbReference type="Proteomes" id="UP000007800">
    <property type="component" value="Unassembled WGS sequence"/>
</dbReference>
<organism evidence="5">
    <name type="scientific">Perkinsus marinus (strain ATCC 50983 / TXsc)</name>
    <dbReference type="NCBI Taxonomy" id="423536"/>
    <lineage>
        <taxon>Eukaryota</taxon>
        <taxon>Sar</taxon>
        <taxon>Alveolata</taxon>
        <taxon>Perkinsozoa</taxon>
        <taxon>Perkinsea</taxon>
        <taxon>Perkinsida</taxon>
        <taxon>Perkinsidae</taxon>
        <taxon>Perkinsus</taxon>
    </lineage>
</organism>
<accession>C5L397</accession>
<dbReference type="EMBL" id="GG678771">
    <property type="protein sequence ID" value="EER08796.1"/>
    <property type="molecule type" value="Genomic_DNA"/>
</dbReference>
<keyword evidence="1" id="KW-0479">Metal-binding</keyword>
<dbReference type="PROSITE" id="PS50103">
    <property type="entry name" value="ZF_C3H1"/>
    <property type="match status" value="1"/>
</dbReference>
<evidence type="ECO:0000313" key="5">
    <source>
        <dbReference type="Proteomes" id="UP000007800"/>
    </source>
</evidence>
<proteinExistence type="predicted"/>
<name>C5L397_PERM5</name>
<evidence type="ECO:0000256" key="2">
    <source>
        <dbReference type="SAM" id="MobiDB-lite"/>
    </source>
</evidence>
<keyword evidence="1" id="KW-0863">Zinc-finger</keyword>
<evidence type="ECO:0000256" key="1">
    <source>
        <dbReference type="PROSITE-ProRule" id="PRU00723"/>
    </source>
</evidence>
<dbReference type="GO" id="GO:0008270">
    <property type="term" value="F:zinc ion binding"/>
    <property type="evidence" value="ECO:0007669"/>
    <property type="project" value="UniProtKB-KW"/>
</dbReference>